<dbReference type="Proteomes" id="UP001642484">
    <property type="component" value="Unassembled WGS sequence"/>
</dbReference>
<proteinExistence type="predicted"/>
<organism evidence="3 4">
    <name type="scientific">Durusdinium trenchii</name>
    <dbReference type="NCBI Taxonomy" id="1381693"/>
    <lineage>
        <taxon>Eukaryota</taxon>
        <taxon>Sar</taxon>
        <taxon>Alveolata</taxon>
        <taxon>Dinophyceae</taxon>
        <taxon>Suessiales</taxon>
        <taxon>Symbiodiniaceae</taxon>
        <taxon>Durusdinium</taxon>
    </lineage>
</organism>
<dbReference type="InterPro" id="IPR036869">
    <property type="entry name" value="J_dom_sf"/>
</dbReference>
<dbReference type="PANTHER" id="PTHR24074">
    <property type="entry name" value="CO-CHAPERONE PROTEIN DJLA"/>
    <property type="match status" value="1"/>
</dbReference>
<keyword evidence="4" id="KW-1185">Reference proteome</keyword>
<evidence type="ECO:0000256" key="1">
    <source>
        <dbReference type="SAM" id="MobiDB-lite"/>
    </source>
</evidence>
<evidence type="ECO:0000313" key="4">
    <source>
        <dbReference type="Proteomes" id="UP001642484"/>
    </source>
</evidence>
<gene>
    <name evidence="3" type="ORF">CCMP2556_LOCUS7731</name>
</gene>
<sequence>MTSRPLTASGPDPTGWTSQSSQRELWREMGLEPGLFRAHLVKELKDLEQLKPQKLLSELTPLGISGLFEKSELLQALRKVRLWQALPAAQLQPLLERPASQATKSQLLSELISQHFGAPRSRHGNIFETKTSPTNGGQSQQSQQSFPRSKMGGGRSAATPGAGYVNYASGIGSQAFRSNLAAQNIPQKSDLPQWPRSDIPRRVPDPPAARSSPAPKAAPPQVVAAFRALLLDPTAKEEEVKKSFRRLAKQYHPDKQAEGVDLEVAKERFQRIKTAYETCMDFLEV</sequence>
<protein>
    <recommendedName>
        <fullName evidence="2">J domain-containing protein</fullName>
    </recommendedName>
</protein>
<feature type="region of interest" description="Disordered" evidence="1">
    <location>
        <begin position="118"/>
        <end position="157"/>
    </location>
</feature>
<reference evidence="3 4" key="1">
    <citation type="submission" date="2024-02" db="EMBL/GenBank/DDBJ databases">
        <authorList>
            <person name="Chen Y."/>
            <person name="Shah S."/>
            <person name="Dougan E. K."/>
            <person name="Thang M."/>
            <person name="Chan C."/>
        </authorList>
    </citation>
    <scope>NUCLEOTIDE SEQUENCE [LARGE SCALE GENOMIC DNA]</scope>
</reference>
<dbReference type="EMBL" id="CAXAMN010003436">
    <property type="protein sequence ID" value="CAK9004586.1"/>
    <property type="molecule type" value="Genomic_DNA"/>
</dbReference>
<dbReference type="Gene3D" id="1.10.287.110">
    <property type="entry name" value="DnaJ domain"/>
    <property type="match status" value="1"/>
</dbReference>
<feature type="region of interest" description="Disordered" evidence="1">
    <location>
        <begin position="1"/>
        <end position="23"/>
    </location>
</feature>
<dbReference type="InterPro" id="IPR050817">
    <property type="entry name" value="DjlA_DnaK_co-chaperone"/>
</dbReference>
<feature type="region of interest" description="Disordered" evidence="1">
    <location>
        <begin position="184"/>
        <end position="219"/>
    </location>
</feature>
<feature type="compositionally biased region" description="Polar residues" evidence="1">
    <location>
        <begin position="128"/>
        <end position="137"/>
    </location>
</feature>
<evidence type="ECO:0000313" key="3">
    <source>
        <dbReference type="EMBL" id="CAK9004586.1"/>
    </source>
</evidence>
<dbReference type="PROSITE" id="PS50076">
    <property type="entry name" value="DNAJ_2"/>
    <property type="match status" value="1"/>
</dbReference>
<dbReference type="PRINTS" id="PR00625">
    <property type="entry name" value="JDOMAIN"/>
</dbReference>
<dbReference type="SMART" id="SM00271">
    <property type="entry name" value="DnaJ"/>
    <property type="match status" value="1"/>
</dbReference>
<evidence type="ECO:0000259" key="2">
    <source>
        <dbReference type="PROSITE" id="PS50076"/>
    </source>
</evidence>
<dbReference type="SUPFAM" id="SSF46565">
    <property type="entry name" value="Chaperone J-domain"/>
    <property type="match status" value="1"/>
</dbReference>
<accession>A0ABP0IRY5</accession>
<name>A0ABP0IRY5_9DINO</name>
<dbReference type="CDD" id="cd06257">
    <property type="entry name" value="DnaJ"/>
    <property type="match status" value="1"/>
</dbReference>
<feature type="domain" description="J" evidence="2">
    <location>
        <begin position="224"/>
        <end position="284"/>
    </location>
</feature>
<dbReference type="InterPro" id="IPR001623">
    <property type="entry name" value="DnaJ_domain"/>
</dbReference>
<comment type="caution">
    <text evidence="3">The sequence shown here is derived from an EMBL/GenBank/DDBJ whole genome shotgun (WGS) entry which is preliminary data.</text>
</comment>
<feature type="compositionally biased region" description="Low complexity" evidence="1">
    <location>
        <begin position="208"/>
        <end position="219"/>
    </location>
</feature>
<dbReference type="Pfam" id="PF00226">
    <property type="entry name" value="DnaJ"/>
    <property type="match status" value="1"/>
</dbReference>